<feature type="transmembrane region" description="Helical" evidence="1">
    <location>
        <begin position="71"/>
        <end position="89"/>
    </location>
</feature>
<feature type="transmembrane region" description="Helical" evidence="1">
    <location>
        <begin position="95"/>
        <end position="115"/>
    </location>
</feature>
<evidence type="ECO:0000313" key="3">
    <source>
        <dbReference type="Proteomes" id="UP000199632"/>
    </source>
</evidence>
<keyword evidence="1" id="KW-0812">Transmembrane</keyword>
<dbReference type="EMBL" id="FNQB01000001">
    <property type="protein sequence ID" value="SDY77627.1"/>
    <property type="molecule type" value="Genomic_DNA"/>
</dbReference>
<keyword evidence="1" id="KW-0472">Membrane</keyword>
<feature type="transmembrane region" description="Helical" evidence="1">
    <location>
        <begin position="166"/>
        <end position="186"/>
    </location>
</feature>
<feature type="transmembrane region" description="Helical" evidence="1">
    <location>
        <begin position="198"/>
        <end position="219"/>
    </location>
</feature>
<proteinExistence type="predicted"/>
<dbReference type="RefSeq" id="WP_090788656.1">
    <property type="nucleotide sequence ID" value="NZ_BOND01000017.1"/>
</dbReference>
<gene>
    <name evidence="2" type="ORF">SAMN05421684_1490</name>
</gene>
<evidence type="ECO:0000256" key="1">
    <source>
        <dbReference type="SAM" id="Phobius"/>
    </source>
</evidence>
<feature type="transmembrane region" description="Helical" evidence="1">
    <location>
        <begin position="136"/>
        <end position="154"/>
    </location>
</feature>
<name>A0A1H3MLR6_9ACTN</name>
<feature type="transmembrane region" description="Helical" evidence="1">
    <location>
        <begin position="225"/>
        <end position="245"/>
    </location>
</feature>
<dbReference type="AlphaFoldDB" id="A0A1H3MLR6"/>
<keyword evidence="1" id="KW-1133">Transmembrane helix</keyword>
<dbReference type="Proteomes" id="UP000199632">
    <property type="component" value="Unassembled WGS sequence"/>
</dbReference>
<dbReference type="STRING" id="137265.SAMN05421684_1490"/>
<organism evidence="2 3">
    <name type="scientific">Asanoa ishikariensis</name>
    <dbReference type="NCBI Taxonomy" id="137265"/>
    <lineage>
        <taxon>Bacteria</taxon>
        <taxon>Bacillati</taxon>
        <taxon>Actinomycetota</taxon>
        <taxon>Actinomycetes</taxon>
        <taxon>Micromonosporales</taxon>
        <taxon>Micromonosporaceae</taxon>
        <taxon>Asanoa</taxon>
    </lineage>
</organism>
<accession>A0A1H3MLR6</accession>
<reference evidence="3" key="1">
    <citation type="submission" date="2016-10" db="EMBL/GenBank/DDBJ databases">
        <authorList>
            <person name="Varghese N."/>
            <person name="Submissions S."/>
        </authorList>
    </citation>
    <scope>NUCLEOTIDE SEQUENCE [LARGE SCALE GENOMIC DNA]</scope>
    <source>
        <strain evidence="3">DSM 44718</strain>
    </source>
</reference>
<keyword evidence="3" id="KW-1185">Reference proteome</keyword>
<evidence type="ECO:0000313" key="2">
    <source>
        <dbReference type="EMBL" id="SDY77627.1"/>
    </source>
</evidence>
<feature type="transmembrane region" description="Helical" evidence="1">
    <location>
        <begin position="45"/>
        <end position="64"/>
    </location>
</feature>
<sequence length="251" mass="25601">MISERARGWLGTAALFGTGRAALFEGFAPPDSALTGQLGEVTPQIAFAALAVAGGAVVAARFAIDDRLRRGMAGVTAVTAVPLLIQAVVALPNPYLVLGFAVAVVGLVGLAVALWEPAHTVKPWPRVKPDEAANTWGLIASVPLFFLIVVVSSPDASDIGPALRPFVVALAVIAFVFAATITVLAYNANRRPRLREGIAGPAVAGGIAFGLAAVVPLGGEQALRMVGMMLCAGAVGMIGLGLSLGRYRVSA</sequence>
<protein>
    <submittedName>
        <fullName evidence="2">Uncharacterized protein</fullName>
    </submittedName>
</protein>